<feature type="compositionally biased region" description="Low complexity" evidence="1">
    <location>
        <begin position="195"/>
        <end position="246"/>
    </location>
</feature>
<dbReference type="AlphaFoldDB" id="A0A316UQ70"/>
<feature type="compositionally biased region" description="Low complexity" evidence="1">
    <location>
        <begin position="38"/>
        <end position="52"/>
    </location>
</feature>
<proteinExistence type="predicted"/>
<evidence type="ECO:0008006" key="5">
    <source>
        <dbReference type="Google" id="ProtNLM"/>
    </source>
</evidence>
<feature type="chain" id="PRO_5016333572" description="Alpha/beta-hydrolase" evidence="2">
    <location>
        <begin position="26"/>
        <end position="630"/>
    </location>
</feature>
<name>A0A316UQ70_9BASI</name>
<dbReference type="Proteomes" id="UP000245884">
    <property type="component" value="Unassembled WGS sequence"/>
</dbReference>
<accession>A0A316UQ70</accession>
<feature type="signal peptide" evidence="2">
    <location>
        <begin position="1"/>
        <end position="25"/>
    </location>
</feature>
<evidence type="ECO:0000256" key="2">
    <source>
        <dbReference type="SAM" id="SignalP"/>
    </source>
</evidence>
<dbReference type="PANTHER" id="PTHR35560:SF3">
    <property type="entry name" value="PEPTIDASE S9 PROLYL OLIGOPEPTIDASE CATALYTIC DOMAIN-CONTAINING PROTEIN"/>
    <property type="match status" value="1"/>
</dbReference>
<feature type="region of interest" description="Disordered" evidence="1">
    <location>
        <begin position="168"/>
        <end position="273"/>
    </location>
</feature>
<gene>
    <name evidence="3" type="ORF">BDZ90DRAFT_261800</name>
</gene>
<protein>
    <recommendedName>
        <fullName evidence="5">Alpha/beta-hydrolase</fullName>
    </recommendedName>
</protein>
<dbReference type="InterPro" id="IPR029058">
    <property type="entry name" value="AB_hydrolase_fold"/>
</dbReference>
<reference evidence="3 4" key="1">
    <citation type="journal article" date="2018" name="Mol. Biol. Evol.">
        <title>Broad Genomic Sampling Reveals a Smut Pathogenic Ancestry of the Fungal Clade Ustilaginomycotina.</title>
        <authorList>
            <person name="Kijpornyongpan T."/>
            <person name="Mondo S.J."/>
            <person name="Barry K."/>
            <person name="Sandor L."/>
            <person name="Lee J."/>
            <person name="Lipzen A."/>
            <person name="Pangilinan J."/>
            <person name="LaButti K."/>
            <person name="Hainaut M."/>
            <person name="Henrissat B."/>
            <person name="Grigoriev I.V."/>
            <person name="Spatafora J.W."/>
            <person name="Aime M.C."/>
        </authorList>
    </citation>
    <scope>NUCLEOTIDE SEQUENCE [LARGE SCALE GENOMIC DNA]</scope>
    <source>
        <strain evidence="3 4">MCA 5214</strain>
    </source>
</reference>
<feature type="compositionally biased region" description="Polar residues" evidence="1">
    <location>
        <begin position="181"/>
        <end position="194"/>
    </location>
</feature>
<feature type="region of interest" description="Disordered" evidence="1">
    <location>
        <begin position="31"/>
        <end position="53"/>
    </location>
</feature>
<dbReference type="Gene3D" id="3.40.50.1820">
    <property type="entry name" value="alpha/beta hydrolase"/>
    <property type="match status" value="1"/>
</dbReference>
<sequence>MTITPRTMPLAVLAALIAILSLTSAARSIPQRVSEDGAPSSAQQQQRRAAAPTTKFSVPNGYSLLWTSSGTRAKIGSVAVGYISMSPESGSQITQSSINSCTAKCSASSSCVDVQLVQYTGGTGAADVYCNLYSTVKSKTEATYKTRKNKSGSVVVAYNYGREASASSKTSSTSAKLASSQPAKSSTTTSRAVPSTTKVSSYTKTTPTSTKSTSSASVTTVHSTITSGKTTTTTTSTSTASTTTTTLVIPPRSDLSSDGPRPRRNPPANPKGAILYQYRPTECAGTSGYVPIFANRHWVNSTHPVSSATRAYVVQHGAGRDFENAFAAISSNVDQSSSLVVTPNFYLPSDKPTYKNASQSNWFEPEINLAWSSSNAWIGGSDAVAGSASNYTVGACSTYEVWDSLVTLLNNKSKYPSLEVIYLVGHSAGASLMHHYAVVSDKATSGSGVPIKWVAFNAASLPYFESHRPDSYDNCSGYDSYLYGYASSLPRYVASHGGSSPLTLFKRYIGLNLYSGTGTTDIRRLYDFGDDSCSVLAQGGLNRRDRNYAWWAYRNLLAGTSTNVTAYYGAKNLTESGLKAIGDGNGFGHRDCVVLNVGHVDAKMYASECGQYALGQTSTKPKEQEPVRPE</sequence>
<dbReference type="GeneID" id="37030235"/>
<evidence type="ECO:0000256" key="1">
    <source>
        <dbReference type="SAM" id="MobiDB-lite"/>
    </source>
</evidence>
<feature type="compositionally biased region" description="Low complexity" evidence="1">
    <location>
        <begin position="168"/>
        <end position="180"/>
    </location>
</feature>
<dbReference type="OrthoDB" id="5985073at2759"/>
<dbReference type="EMBL" id="KZ819673">
    <property type="protein sequence ID" value="PWN26023.1"/>
    <property type="molecule type" value="Genomic_DNA"/>
</dbReference>
<dbReference type="RefSeq" id="XP_025360635.1">
    <property type="nucleotide sequence ID" value="XM_025508412.1"/>
</dbReference>
<evidence type="ECO:0000313" key="4">
    <source>
        <dbReference type="Proteomes" id="UP000245884"/>
    </source>
</evidence>
<organism evidence="3 4">
    <name type="scientific">Jaminaea rosea</name>
    <dbReference type="NCBI Taxonomy" id="1569628"/>
    <lineage>
        <taxon>Eukaryota</taxon>
        <taxon>Fungi</taxon>
        <taxon>Dikarya</taxon>
        <taxon>Basidiomycota</taxon>
        <taxon>Ustilaginomycotina</taxon>
        <taxon>Exobasidiomycetes</taxon>
        <taxon>Microstromatales</taxon>
        <taxon>Microstromatales incertae sedis</taxon>
        <taxon>Jaminaea</taxon>
    </lineage>
</organism>
<keyword evidence="4" id="KW-1185">Reference proteome</keyword>
<dbReference type="PANTHER" id="PTHR35560">
    <property type="entry name" value="BLL0132 PROTEIN"/>
    <property type="match status" value="1"/>
</dbReference>
<evidence type="ECO:0000313" key="3">
    <source>
        <dbReference type="EMBL" id="PWN26023.1"/>
    </source>
</evidence>
<keyword evidence="2" id="KW-0732">Signal</keyword>